<dbReference type="OrthoDB" id="5729110at2"/>
<feature type="domain" description="Imelysin-like" evidence="3">
    <location>
        <begin position="66"/>
        <end position="356"/>
    </location>
</feature>
<keyword evidence="2" id="KW-0732">Signal</keyword>
<dbReference type="CDD" id="cd14659">
    <property type="entry name" value="Imelysin-like_IPPA"/>
    <property type="match status" value="1"/>
</dbReference>
<sequence length="387" mass="40694">MPLAGGPATPAVVALARRKTSSETYLRRLVTTLVLTAAAFGISANATAGTLPADLGQRLADGYIRPATAQLLERSNSLQTSLVPWCEAGAPAAGRAKIDENFRLLLDAWARVELLRFGPMIGDNRFERIFFWPDARGAVPRQLGLALKAADPAALAPGALRARSVAVQGLPAVEFLLFGDGADTLSDGSPASRYRCLLAAATTANVRDISAELVDAWSATGDTGRAFTEPKAENSIYRNTQEVAAEAFKALATGIKFLREAKLAPMMGATASEARAQRGTFWRSGSTARYLAANVRGMGDFYAAAQLADSYSSEERSADSGFLTEIASAQSSLQAIADMPLDTALAEPNRRHLTLAKLIADNLGSMVGGVIAPAFGVTLGFNALDGD</sequence>
<accession>A0A5C0B6E1</accession>
<dbReference type="InterPro" id="IPR018976">
    <property type="entry name" value="Imelysin-like"/>
</dbReference>
<dbReference type="Gene3D" id="1.20.1420.20">
    <property type="entry name" value="M75 peptidase, HXXE motif"/>
    <property type="match status" value="1"/>
</dbReference>
<dbReference type="EMBL" id="CP043046">
    <property type="protein sequence ID" value="QEI09313.1"/>
    <property type="molecule type" value="Genomic_DNA"/>
</dbReference>
<dbReference type="InterPro" id="IPR038352">
    <property type="entry name" value="Imelysin_sf"/>
</dbReference>
<dbReference type="AlphaFoldDB" id="A0A5C0B6E1"/>
<protein>
    <submittedName>
        <fullName evidence="4">Imelysin family protein</fullName>
    </submittedName>
</protein>
<organism evidence="4 5">
    <name type="scientific">Pigmentiphaga aceris</name>
    <dbReference type="NCBI Taxonomy" id="1940612"/>
    <lineage>
        <taxon>Bacteria</taxon>
        <taxon>Pseudomonadati</taxon>
        <taxon>Pseudomonadota</taxon>
        <taxon>Betaproteobacteria</taxon>
        <taxon>Burkholderiales</taxon>
        <taxon>Alcaligenaceae</taxon>
        <taxon>Pigmentiphaga</taxon>
    </lineage>
</organism>
<evidence type="ECO:0000313" key="5">
    <source>
        <dbReference type="Proteomes" id="UP000325161"/>
    </source>
</evidence>
<keyword evidence="5" id="KW-1185">Reference proteome</keyword>
<reference evidence="4 5" key="1">
    <citation type="submission" date="2019-08" db="EMBL/GenBank/DDBJ databases">
        <title>Amphibian skin-associated Pigmentiphaga: genome sequence and occurrence across geography and hosts.</title>
        <authorList>
            <person name="Bletz M.C."/>
            <person name="Bunk B."/>
            <person name="Sproeer C."/>
            <person name="Biwer P."/>
            <person name="Reiter S."/>
            <person name="Rabemananjara F.C.E."/>
            <person name="Schulz S."/>
            <person name="Overmann J."/>
            <person name="Vences M."/>
        </authorList>
    </citation>
    <scope>NUCLEOTIDE SEQUENCE [LARGE SCALE GENOMIC DNA]</scope>
    <source>
        <strain evidence="4 5">Mada1488</strain>
    </source>
</reference>
<dbReference type="Proteomes" id="UP000325161">
    <property type="component" value="Chromosome"/>
</dbReference>
<proteinExistence type="predicted"/>
<evidence type="ECO:0000259" key="3">
    <source>
        <dbReference type="Pfam" id="PF09375"/>
    </source>
</evidence>
<comment type="subcellular location">
    <subcellularLocation>
        <location evidence="1">Cell envelope</location>
    </subcellularLocation>
</comment>
<gene>
    <name evidence="4" type="ORF">FXN63_13840</name>
</gene>
<dbReference type="GO" id="GO:0030313">
    <property type="term" value="C:cell envelope"/>
    <property type="evidence" value="ECO:0007669"/>
    <property type="project" value="UniProtKB-SubCell"/>
</dbReference>
<name>A0A5C0B6E1_9BURK</name>
<evidence type="ECO:0000313" key="4">
    <source>
        <dbReference type="EMBL" id="QEI09313.1"/>
    </source>
</evidence>
<dbReference type="Pfam" id="PF09375">
    <property type="entry name" value="Peptidase_M75"/>
    <property type="match status" value="1"/>
</dbReference>
<evidence type="ECO:0000256" key="2">
    <source>
        <dbReference type="ARBA" id="ARBA00022729"/>
    </source>
</evidence>
<dbReference type="InterPro" id="IPR034984">
    <property type="entry name" value="Imelysin-like_IPPA"/>
</dbReference>
<dbReference type="KEGG" id="pacr:FXN63_13840"/>
<evidence type="ECO:0000256" key="1">
    <source>
        <dbReference type="ARBA" id="ARBA00004196"/>
    </source>
</evidence>